<keyword evidence="3" id="KW-1185">Reference proteome</keyword>
<dbReference type="Proteomes" id="UP000235616">
    <property type="component" value="Unassembled WGS sequence"/>
</dbReference>
<comment type="caution">
    <text evidence="2">The sequence shown here is derived from an EMBL/GenBank/DDBJ whole genome shotgun (WGS) entry which is preliminary data.</text>
</comment>
<accession>A0A2N7VDZ7</accession>
<keyword evidence="1" id="KW-0472">Membrane</keyword>
<dbReference type="RefSeq" id="WP_102648575.1">
    <property type="nucleotide sequence ID" value="NZ_PNYA01000032.1"/>
</dbReference>
<evidence type="ECO:0000313" key="2">
    <source>
        <dbReference type="EMBL" id="PMS15382.1"/>
    </source>
</evidence>
<evidence type="ECO:0000313" key="3">
    <source>
        <dbReference type="Proteomes" id="UP000235616"/>
    </source>
</evidence>
<protein>
    <submittedName>
        <fullName evidence="2">Uncharacterized protein</fullName>
    </submittedName>
</protein>
<keyword evidence="1" id="KW-1133">Transmembrane helix</keyword>
<organism evidence="2 3">
    <name type="scientific">Trinickia dabaoshanensis</name>
    <dbReference type="NCBI Taxonomy" id="564714"/>
    <lineage>
        <taxon>Bacteria</taxon>
        <taxon>Pseudomonadati</taxon>
        <taxon>Pseudomonadota</taxon>
        <taxon>Betaproteobacteria</taxon>
        <taxon>Burkholderiales</taxon>
        <taxon>Burkholderiaceae</taxon>
        <taxon>Trinickia</taxon>
    </lineage>
</organism>
<sequence>MSTVLREEFEARIEAVEARMDARIAAMGARLDAYVIRAEERDKRLDERLNERDKRLDERDKRIELIAQQVAAAAKSASNLKAHMWLATTTIVIAVAGTVVAAYHATQSSHLGVTQAVISAFQQGQEMQMPLKE</sequence>
<name>A0A2N7VDZ7_9BURK</name>
<proteinExistence type="predicted"/>
<feature type="transmembrane region" description="Helical" evidence="1">
    <location>
        <begin position="84"/>
        <end position="105"/>
    </location>
</feature>
<evidence type="ECO:0000256" key="1">
    <source>
        <dbReference type="SAM" id="Phobius"/>
    </source>
</evidence>
<dbReference type="AlphaFoldDB" id="A0A2N7VDZ7"/>
<reference evidence="2 3" key="1">
    <citation type="submission" date="2018-01" db="EMBL/GenBank/DDBJ databases">
        <title>Whole genome analyses suggest that Burkholderia sensu lato contains two further novel genera in the rhizoxinica-symbiotica group Mycetohabitans gen. nov., and Trinickia gen. nov.: implications for the evolution of diazotrophy and nodulation in the Burkholderiaceae.</title>
        <authorList>
            <person name="Estrada-de los Santos P."/>
            <person name="Palmer M."/>
            <person name="Chavez-Ramirez B."/>
            <person name="Beukes C."/>
            <person name="Steenkamp E.T."/>
            <person name="Hirsch A.M."/>
            <person name="Manyaka P."/>
            <person name="Maluk M."/>
            <person name="Lafos M."/>
            <person name="Crook M."/>
            <person name="Gross E."/>
            <person name="Simon M.F."/>
            <person name="Bueno dos Reis Junior F."/>
            <person name="Poole P.S."/>
            <person name="Venter S.N."/>
            <person name="James E.K."/>
        </authorList>
    </citation>
    <scope>NUCLEOTIDE SEQUENCE [LARGE SCALE GENOMIC DNA]</scope>
    <source>
        <strain evidence="2 3">GIMN1.004</strain>
    </source>
</reference>
<dbReference type="EMBL" id="PNYA01000032">
    <property type="protein sequence ID" value="PMS15382.1"/>
    <property type="molecule type" value="Genomic_DNA"/>
</dbReference>
<gene>
    <name evidence="2" type="ORF">C0Z18_27360</name>
</gene>
<dbReference type="OrthoDB" id="8780950at2"/>
<keyword evidence="1" id="KW-0812">Transmembrane</keyword>